<protein>
    <submittedName>
        <fullName evidence="1">Uncharacterized protein</fullName>
    </submittedName>
</protein>
<accession>A0A9Q0NCB0</accession>
<comment type="caution">
    <text evidence="1">The sequence shown here is derived from an EMBL/GenBank/DDBJ whole genome shotgun (WGS) entry which is preliminary data.</text>
</comment>
<dbReference type="Proteomes" id="UP001151699">
    <property type="component" value="Chromosome A"/>
</dbReference>
<sequence>MLKHLTFLPSVSELLDNPQDVKNESFYDDVIECHDLSHDDGIRYIDESEEFSQENTEMVDLKYVKINGDSSEEENDNENEIPVPPPVKKIKLLKPLTTNQKTSMYKAIVPKPSEATFIKFSHFDGEDANEEFMSPMTVDQNCIQIVSPITPEIIEQSANQIDQSVKAGEDVQQRLTEHLSNICSHFSTEEFGYSVHIANQLRNLPRLEREVLRNKIDNLIYKAHISVITSQSN</sequence>
<organism evidence="1 2">
    <name type="scientific">Pseudolycoriella hygida</name>
    <dbReference type="NCBI Taxonomy" id="35572"/>
    <lineage>
        <taxon>Eukaryota</taxon>
        <taxon>Metazoa</taxon>
        <taxon>Ecdysozoa</taxon>
        <taxon>Arthropoda</taxon>
        <taxon>Hexapoda</taxon>
        <taxon>Insecta</taxon>
        <taxon>Pterygota</taxon>
        <taxon>Neoptera</taxon>
        <taxon>Endopterygota</taxon>
        <taxon>Diptera</taxon>
        <taxon>Nematocera</taxon>
        <taxon>Sciaroidea</taxon>
        <taxon>Sciaridae</taxon>
        <taxon>Pseudolycoriella</taxon>
    </lineage>
</organism>
<reference evidence="1" key="1">
    <citation type="submission" date="2022-07" db="EMBL/GenBank/DDBJ databases">
        <authorList>
            <person name="Trinca V."/>
            <person name="Uliana J.V.C."/>
            <person name="Torres T.T."/>
            <person name="Ward R.J."/>
            <person name="Monesi N."/>
        </authorList>
    </citation>
    <scope>NUCLEOTIDE SEQUENCE</scope>
    <source>
        <strain evidence="1">HSMRA1968</strain>
        <tissue evidence="1">Whole embryos</tissue>
    </source>
</reference>
<dbReference type="OrthoDB" id="10286180at2759"/>
<evidence type="ECO:0000313" key="1">
    <source>
        <dbReference type="EMBL" id="KAJ6647687.1"/>
    </source>
</evidence>
<proteinExistence type="predicted"/>
<keyword evidence="2" id="KW-1185">Reference proteome</keyword>
<evidence type="ECO:0000313" key="2">
    <source>
        <dbReference type="Proteomes" id="UP001151699"/>
    </source>
</evidence>
<name>A0A9Q0NCB0_9DIPT</name>
<dbReference type="EMBL" id="WJQU01000001">
    <property type="protein sequence ID" value="KAJ6647687.1"/>
    <property type="molecule type" value="Genomic_DNA"/>
</dbReference>
<gene>
    <name evidence="1" type="ORF">Bhyg_02910</name>
</gene>
<dbReference type="AlphaFoldDB" id="A0A9Q0NCB0"/>